<evidence type="ECO:0000313" key="4">
    <source>
        <dbReference type="Proteomes" id="UP001174936"/>
    </source>
</evidence>
<accession>A0AA40CPK9</accession>
<feature type="compositionally biased region" description="Basic and acidic residues" evidence="1">
    <location>
        <begin position="100"/>
        <end position="117"/>
    </location>
</feature>
<organism evidence="3 4">
    <name type="scientific">Cercophora newfieldiana</name>
    <dbReference type="NCBI Taxonomy" id="92897"/>
    <lineage>
        <taxon>Eukaryota</taxon>
        <taxon>Fungi</taxon>
        <taxon>Dikarya</taxon>
        <taxon>Ascomycota</taxon>
        <taxon>Pezizomycotina</taxon>
        <taxon>Sordariomycetes</taxon>
        <taxon>Sordariomycetidae</taxon>
        <taxon>Sordariales</taxon>
        <taxon>Lasiosphaeriaceae</taxon>
        <taxon>Cercophora</taxon>
    </lineage>
</organism>
<gene>
    <name evidence="3" type="ORF">B0T16DRAFT_413932</name>
</gene>
<protein>
    <submittedName>
        <fullName evidence="3">Uncharacterized protein</fullName>
    </submittedName>
</protein>
<name>A0AA40CPK9_9PEZI</name>
<evidence type="ECO:0000256" key="1">
    <source>
        <dbReference type="SAM" id="MobiDB-lite"/>
    </source>
</evidence>
<dbReference type="Proteomes" id="UP001174936">
    <property type="component" value="Unassembled WGS sequence"/>
</dbReference>
<feature type="transmembrane region" description="Helical" evidence="2">
    <location>
        <begin position="508"/>
        <end position="532"/>
    </location>
</feature>
<feature type="compositionally biased region" description="Acidic residues" evidence="1">
    <location>
        <begin position="118"/>
        <end position="127"/>
    </location>
</feature>
<evidence type="ECO:0000313" key="3">
    <source>
        <dbReference type="EMBL" id="KAK0646641.1"/>
    </source>
</evidence>
<feature type="compositionally biased region" description="Polar residues" evidence="1">
    <location>
        <begin position="50"/>
        <end position="71"/>
    </location>
</feature>
<keyword evidence="2" id="KW-0812">Transmembrane</keyword>
<comment type="caution">
    <text evidence="3">The sequence shown here is derived from an EMBL/GenBank/DDBJ whole genome shotgun (WGS) entry which is preliminary data.</text>
</comment>
<dbReference type="EMBL" id="JAULSV010000004">
    <property type="protein sequence ID" value="KAK0646641.1"/>
    <property type="molecule type" value="Genomic_DNA"/>
</dbReference>
<keyword evidence="2" id="KW-0472">Membrane</keyword>
<keyword evidence="2" id="KW-1133">Transmembrane helix</keyword>
<keyword evidence="4" id="KW-1185">Reference proteome</keyword>
<dbReference type="AlphaFoldDB" id="A0AA40CPK9"/>
<feature type="compositionally biased region" description="Low complexity" evidence="1">
    <location>
        <begin position="23"/>
        <end position="36"/>
    </location>
</feature>
<proteinExistence type="predicted"/>
<evidence type="ECO:0000256" key="2">
    <source>
        <dbReference type="SAM" id="Phobius"/>
    </source>
</evidence>
<feature type="region of interest" description="Disordered" evidence="1">
    <location>
        <begin position="1"/>
        <end position="135"/>
    </location>
</feature>
<sequence>MEVQNKDALQSPTSADDRETAIPSLTSYSSTSVPSLRFPRPQGNRHLANWISNSSPDILQPPSMSESTSLADSAFEIINGTDTESQDGHMSESTGSLEVSRPDDIHSLDGSENHYDSDSDTDTDEESDHSSNASSIRYTDEALRNPSSQNPPNAIPCGSPFSETSAVMLSSIALREECDDESPHTDNISAKRVMEEYTEEASAEIAEQLSLPTNPRLMAATVRQTMSRASLSVKNPLRVLYTGRPGAQREVIIKISGAIWASPKNESADENPSLRHNDGVYNIIPISSFGPTPELDLMEASQCQIKVEHCKSAFDYSTGGENSSSPMYTITIRNGNDREKTYGTIITPEGPVTQPQWALPHIAVFYCADDEDHNDKDTRDAAWKFMKAHKIPCLFITESSVLEKPVTTQWADYIEEDVVHLCLESRDPEREVPLQRFPVDLHTFLSIDPQQMNRNLACLTGMSDVEEKSHAAAAEIPTEVSWAVDLKKAWDQRPSQDQIIQTIEKNKWLLAIIVPVLMTLLAPLLSAFIIGWPAGRGISTAQQPHISEVHGLSSAVCTKASTTSPTSIAATTTTVVINVTSTKTVQLSRALPSTSSLASVLPFAGFLSDRPSNTPVEPETKKTVCSVRVHSPNELLVTLPQGSKAGWLAKGAIDIDVYRGDEHLKSKLSSVDEGIIVEINQKDAYGVLNVSVVTTRRPKINETFEVDFGTTLMGEALEAGLHIFQGVSKAVFSRVDEAAHVIEKAQLSGMAKIRDEAASVWEQALGTSKKYEETLSRVKDSFDSNYQRVKEAVSRQIEPTKRLQAEVDLSLLGAQVRAKLWWLKVQGKEEEWAEYQRNAAQLLKAKYTEILEAYRTDKTSRGQQPASKCGKFGKGRCSRVRDNSQEDESKDWRWRKMILG</sequence>
<reference evidence="3" key="1">
    <citation type="submission" date="2023-06" db="EMBL/GenBank/DDBJ databases">
        <title>Genome-scale phylogeny and comparative genomics of the fungal order Sordariales.</title>
        <authorList>
            <consortium name="Lawrence Berkeley National Laboratory"/>
            <person name="Hensen N."/>
            <person name="Bonometti L."/>
            <person name="Westerberg I."/>
            <person name="Brannstrom I.O."/>
            <person name="Guillou S."/>
            <person name="Cros-Aarteil S."/>
            <person name="Calhoun S."/>
            <person name="Haridas S."/>
            <person name="Kuo A."/>
            <person name="Mondo S."/>
            <person name="Pangilinan J."/>
            <person name="Riley R."/>
            <person name="Labutti K."/>
            <person name="Andreopoulos B."/>
            <person name="Lipzen A."/>
            <person name="Chen C."/>
            <person name="Yanf M."/>
            <person name="Daum C."/>
            <person name="Ng V."/>
            <person name="Clum A."/>
            <person name="Steindorff A."/>
            <person name="Ohm R."/>
            <person name="Martin F."/>
            <person name="Silar P."/>
            <person name="Natvig D."/>
            <person name="Lalanne C."/>
            <person name="Gautier V."/>
            <person name="Ament-Velasquez S.L."/>
            <person name="Kruys A."/>
            <person name="Hutchinson M.I."/>
            <person name="Powell A.J."/>
            <person name="Barry K."/>
            <person name="Miller A.N."/>
            <person name="Grigoriev I.V."/>
            <person name="Debuchy R."/>
            <person name="Gladieux P."/>
            <person name="Thoren M.H."/>
            <person name="Johannesson H."/>
        </authorList>
    </citation>
    <scope>NUCLEOTIDE SEQUENCE</scope>
    <source>
        <strain evidence="3">SMH2532-1</strain>
    </source>
</reference>